<dbReference type="Proteomes" id="UP000002527">
    <property type="component" value="Chromosome"/>
</dbReference>
<evidence type="ECO:0000313" key="2">
    <source>
        <dbReference type="Proteomes" id="UP000002527"/>
    </source>
</evidence>
<evidence type="ECO:0000313" key="1">
    <source>
        <dbReference type="EMBL" id="AAS39989.1"/>
    </source>
</evidence>
<reference evidence="1 2" key="1">
    <citation type="journal article" date="2004" name="Nucleic Acids Res.">
        <title>The genome sequence of Bacillus cereus ATCC 10987 reveals metabolic adaptations and a large plasmid related to Bacillus anthracis pXO1.</title>
        <authorList>
            <person name="Rasko D.A."/>
            <person name="Ravel J."/>
            <person name="Okstad O.A."/>
            <person name="Helgason E."/>
            <person name="Cer R.Z."/>
            <person name="Jiang L."/>
            <person name="Shores K.A."/>
            <person name="Fouts D.E."/>
            <person name="Tourasse N.J."/>
            <person name="Angiuoli S.V."/>
            <person name="Kolonay J."/>
            <person name="Nelson W.C."/>
            <person name="Kolsto A.-B."/>
            <person name="Fraser C.M."/>
            <person name="Read T.D."/>
        </authorList>
    </citation>
    <scope>NUCLEOTIDE SEQUENCE [LARGE SCALE GENOMIC DNA]</scope>
    <source>
        <strain evidence="2">ATCC 10987 / NRS 248</strain>
    </source>
</reference>
<dbReference type="HOGENOM" id="CLU_3387844_0_0_9"/>
<name>Q73CK7_BACC1</name>
<gene>
    <name evidence="1" type="ordered locus">BCE_1058</name>
</gene>
<sequence>MDANPIYIIKTTMVLVGEGRLWLSSLLGQGIK</sequence>
<dbReference type="KEGG" id="bca:BCE_1058"/>
<proteinExistence type="predicted"/>
<accession>Q73CK7</accession>
<organism evidence="1 2">
    <name type="scientific">Bacillus cereus (strain ATCC 10987 / NRS 248)</name>
    <dbReference type="NCBI Taxonomy" id="222523"/>
    <lineage>
        <taxon>Bacteria</taxon>
        <taxon>Bacillati</taxon>
        <taxon>Bacillota</taxon>
        <taxon>Bacilli</taxon>
        <taxon>Bacillales</taxon>
        <taxon>Bacillaceae</taxon>
        <taxon>Bacillus</taxon>
        <taxon>Bacillus cereus group</taxon>
    </lineage>
</organism>
<dbReference type="EMBL" id="AE017194">
    <property type="protein sequence ID" value="AAS39989.1"/>
    <property type="molecule type" value="Genomic_DNA"/>
</dbReference>
<dbReference type="AlphaFoldDB" id="Q73CK7"/>
<protein>
    <submittedName>
        <fullName evidence="1">Uncharacterized protein</fullName>
    </submittedName>
</protein>